<dbReference type="SMART" id="SM00382">
    <property type="entry name" value="AAA"/>
    <property type="match status" value="1"/>
</dbReference>
<dbReference type="InterPro" id="IPR017871">
    <property type="entry name" value="ABC_transporter-like_CS"/>
</dbReference>
<dbReference type="PANTHER" id="PTHR43394:SF1">
    <property type="entry name" value="ATP-BINDING CASSETTE SUB-FAMILY B MEMBER 10, MITOCHONDRIAL"/>
    <property type="match status" value="1"/>
</dbReference>
<dbReference type="Proteomes" id="UP000051884">
    <property type="component" value="Unassembled WGS sequence"/>
</dbReference>
<dbReference type="SUPFAM" id="SSF52540">
    <property type="entry name" value="P-loop containing nucleoside triphosphate hydrolases"/>
    <property type="match status" value="1"/>
</dbReference>
<keyword evidence="2 7" id="KW-0812">Transmembrane</keyword>
<feature type="domain" description="ABC transporter" evidence="8">
    <location>
        <begin position="197"/>
        <end position="432"/>
    </location>
</feature>
<evidence type="ECO:0000259" key="9">
    <source>
        <dbReference type="PROSITE" id="PS50929"/>
    </source>
</evidence>
<dbReference type="InterPro" id="IPR003439">
    <property type="entry name" value="ABC_transporter-like_ATP-bd"/>
</dbReference>
<accession>A0ABR5Q645</accession>
<keyword evidence="6 7" id="KW-0472">Membrane</keyword>
<keyword evidence="4" id="KW-0067">ATP-binding</keyword>
<organism evidence="10 11">
    <name type="scientific">Paucilactobacillus hokkaidonensis</name>
    <dbReference type="NCBI Taxonomy" id="1193095"/>
    <lineage>
        <taxon>Bacteria</taxon>
        <taxon>Bacillati</taxon>
        <taxon>Bacillota</taxon>
        <taxon>Bacilli</taxon>
        <taxon>Lactobacillales</taxon>
        <taxon>Lactobacillaceae</taxon>
        <taxon>Paucilactobacillus</taxon>
    </lineage>
</organism>
<feature type="transmembrane region" description="Helical" evidence="7">
    <location>
        <begin position="20"/>
        <end position="41"/>
    </location>
</feature>
<evidence type="ECO:0000259" key="8">
    <source>
        <dbReference type="PROSITE" id="PS50893"/>
    </source>
</evidence>
<evidence type="ECO:0000256" key="3">
    <source>
        <dbReference type="ARBA" id="ARBA00022741"/>
    </source>
</evidence>
<dbReference type="PROSITE" id="PS50929">
    <property type="entry name" value="ABC_TM1F"/>
    <property type="match status" value="1"/>
</dbReference>
<dbReference type="EMBL" id="JQCH01000007">
    <property type="protein sequence ID" value="KRO10263.1"/>
    <property type="molecule type" value="Genomic_DNA"/>
</dbReference>
<dbReference type="InterPro" id="IPR039421">
    <property type="entry name" value="Type_1_exporter"/>
</dbReference>
<feature type="domain" description="ABC transmembrane type-1" evidence="9">
    <location>
        <begin position="1"/>
        <end position="165"/>
    </location>
</feature>
<dbReference type="Pfam" id="PF00005">
    <property type="entry name" value="ABC_tran"/>
    <property type="match status" value="1"/>
</dbReference>
<evidence type="ECO:0000256" key="6">
    <source>
        <dbReference type="ARBA" id="ARBA00023136"/>
    </source>
</evidence>
<proteinExistence type="predicted"/>
<dbReference type="InterPro" id="IPR011527">
    <property type="entry name" value="ABC1_TM_dom"/>
</dbReference>
<dbReference type="InterPro" id="IPR036640">
    <property type="entry name" value="ABC1_TM_sf"/>
</dbReference>
<dbReference type="InterPro" id="IPR027417">
    <property type="entry name" value="P-loop_NTPase"/>
</dbReference>
<protein>
    <submittedName>
        <fullName evidence="10">Xenobiotic-transporting ATPase</fullName>
    </submittedName>
</protein>
<dbReference type="PROSITE" id="PS50893">
    <property type="entry name" value="ABC_TRANSPORTER_2"/>
    <property type="match status" value="1"/>
</dbReference>
<feature type="transmembrane region" description="Helical" evidence="7">
    <location>
        <begin position="138"/>
        <end position="160"/>
    </location>
</feature>
<gene>
    <name evidence="10" type="ORF">IV59_GL002091</name>
</gene>
<name>A0ABR5Q645_9LACO</name>
<keyword evidence="11" id="KW-1185">Reference proteome</keyword>
<dbReference type="InterPro" id="IPR003593">
    <property type="entry name" value="AAA+_ATPase"/>
</dbReference>
<evidence type="ECO:0000256" key="4">
    <source>
        <dbReference type="ARBA" id="ARBA00022840"/>
    </source>
</evidence>
<dbReference type="SUPFAM" id="SSF90123">
    <property type="entry name" value="ABC transporter transmembrane region"/>
    <property type="match status" value="1"/>
</dbReference>
<dbReference type="Gene3D" id="3.40.50.300">
    <property type="entry name" value="P-loop containing nucleotide triphosphate hydrolases"/>
    <property type="match status" value="1"/>
</dbReference>
<dbReference type="PROSITE" id="PS00211">
    <property type="entry name" value="ABC_TRANSPORTER_1"/>
    <property type="match status" value="1"/>
</dbReference>
<reference evidence="10 11" key="1">
    <citation type="journal article" date="2015" name="Genome Announc.">
        <title>Expanding the biotechnology potential of lactobacilli through comparative genomics of 213 strains and associated genera.</title>
        <authorList>
            <person name="Sun Z."/>
            <person name="Harris H.M."/>
            <person name="McCann A."/>
            <person name="Guo C."/>
            <person name="Argimon S."/>
            <person name="Zhang W."/>
            <person name="Yang X."/>
            <person name="Jeffery I.B."/>
            <person name="Cooney J.C."/>
            <person name="Kagawa T.F."/>
            <person name="Liu W."/>
            <person name="Song Y."/>
            <person name="Salvetti E."/>
            <person name="Wrobel A."/>
            <person name="Rasinkangas P."/>
            <person name="Parkhill J."/>
            <person name="Rea M.C."/>
            <person name="O'Sullivan O."/>
            <person name="Ritari J."/>
            <person name="Douillard F.P."/>
            <person name="Paul Ross R."/>
            <person name="Yang R."/>
            <person name="Briner A.E."/>
            <person name="Felis G.E."/>
            <person name="de Vos W.M."/>
            <person name="Barrangou R."/>
            <person name="Klaenhammer T.R."/>
            <person name="Caufield P.W."/>
            <person name="Cui Y."/>
            <person name="Zhang H."/>
            <person name="O'Toole P.W."/>
        </authorList>
    </citation>
    <scope>NUCLEOTIDE SEQUENCE [LARGE SCALE GENOMIC DNA]</scope>
    <source>
        <strain evidence="10 11">DSM 26202</strain>
    </source>
</reference>
<dbReference type="Gene3D" id="1.20.1560.10">
    <property type="entry name" value="ABC transporter type 1, transmembrane domain"/>
    <property type="match status" value="1"/>
</dbReference>
<dbReference type="CDD" id="cd18551">
    <property type="entry name" value="ABC_6TM_LmrA_like"/>
    <property type="match status" value="1"/>
</dbReference>
<keyword evidence="3" id="KW-0547">Nucleotide-binding</keyword>
<sequence length="449" mass="49306">MVTSLLQLVGAILLMVLMDWKMTLLMIIVVPVVVLIALPIGTRSRNIAISRQDELANFSGEANEVISETRLMKSSTAENVERESGHQKVDHLYYFGIKEAVYDSIAGPLMTMAMMGMFVGVLAYGANRVANGTMTMGTMFSFLMYLVQLMGPFTTLGQFIPSLAKASGSTNRIQNLLDVVEEDRTTGKTIDAHGQVLSVDDVDFAYNPDEPILHDVSFQAEPNTVVAFAGPSGGGKSTIFSLLERFYEPASGSIKIGDINIANVNLTQWRQQIGLVGQDAAVLAGTIRYNLTYGLDGDFTDEQLWHVLDMAYAKDFVEKMSDGLNTQVGERGVKLSGGQRQRIAIARAFLRDPQILMLDEATASLDAESEMMVQKALNKLMSNRTTLIIAHRLSTIVNADQIYFIENGTVSGHGTHDYLVEHHALYREYVENQFGGEKKDELPSGAELA</sequence>
<dbReference type="PANTHER" id="PTHR43394">
    <property type="entry name" value="ATP-DEPENDENT PERMEASE MDL1, MITOCHONDRIAL"/>
    <property type="match status" value="1"/>
</dbReference>
<feature type="transmembrane region" description="Helical" evidence="7">
    <location>
        <begin position="105"/>
        <end position="126"/>
    </location>
</feature>
<comment type="subcellular location">
    <subcellularLocation>
        <location evidence="1">Cell membrane</location>
        <topology evidence="1">Multi-pass membrane protein</topology>
    </subcellularLocation>
</comment>
<evidence type="ECO:0000313" key="10">
    <source>
        <dbReference type="EMBL" id="KRO10263.1"/>
    </source>
</evidence>
<evidence type="ECO:0000256" key="1">
    <source>
        <dbReference type="ARBA" id="ARBA00004651"/>
    </source>
</evidence>
<evidence type="ECO:0000313" key="11">
    <source>
        <dbReference type="Proteomes" id="UP000051884"/>
    </source>
</evidence>
<dbReference type="Pfam" id="PF00664">
    <property type="entry name" value="ABC_membrane"/>
    <property type="match status" value="1"/>
</dbReference>
<keyword evidence="5 7" id="KW-1133">Transmembrane helix</keyword>
<comment type="caution">
    <text evidence="10">The sequence shown here is derived from an EMBL/GenBank/DDBJ whole genome shotgun (WGS) entry which is preliminary data.</text>
</comment>
<evidence type="ECO:0000256" key="2">
    <source>
        <dbReference type="ARBA" id="ARBA00022692"/>
    </source>
</evidence>
<evidence type="ECO:0000256" key="5">
    <source>
        <dbReference type="ARBA" id="ARBA00022989"/>
    </source>
</evidence>
<evidence type="ECO:0000256" key="7">
    <source>
        <dbReference type="SAM" id="Phobius"/>
    </source>
</evidence>